<comment type="similarity">
    <text evidence="1">Belongs to the flavin oxidoreductase frp family.</text>
</comment>
<keyword evidence="3" id="KW-0288">FMN</keyword>
<dbReference type="Pfam" id="PF00881">
    <property type="entry name" value="Nitroreductase"/>
    <property type="match status" value="1"/>
</dbReference>
<dbReference type="InterPro" id="IPR000415">
    <property type="entry name" value="Nitroreductase-like"/>
</dbReference>
<organism evidence="6 7">
    <name type="scientific">Emergencia timonensis</name>
    <dbReference type="NCBI Taxonomy" id="1776384"/>
    <lineage>
        <taxon>Bacteria</taxon>
        <taxon>Bacillati</taxon>
        <taxon>Bacillota</taxon>
        <taxon>Clostridia</taxon>
        <taxon>Peptostreptococcales</taxon>
        <taxon>Anaerovoracaceae</taxon>
        <taxon>Emergencia</taxon>
    </lineage>
</organism>
<dbReference type="EMBL" id="QRMS01000001">
    <property type="protein sequence ID" value="RHJ89186.1"/>
    <property type="molecule type" value="Genomic_DNA"/>
</dbReference>
<dbReference type="Gene3D" id="3.40.109.10">
    <property type="entry name" value="NADH Oxidase"/>
    <property type="match status" value="1"/>
</dbReference>
<proteinExistence type="inferred from homology"/>
<dbReference type="AlphaFoldDB" id="A0A415E5Y4"/>
<evidence type="ECO:0000259" key="5">
    <source>
        <dbReference type="Pfam" id="PF00881"/>
    </source>
</evidence>
<dbReference type="Proteomes" id="UP000284841">
    <property type="component" value="Unassembled WGS sequence"/>
</dbReference>
<comment type="caution">
    <text evidence="6">The sequence shown here is derived from an EMBL/GenBank/DDBJ whole genome shotgun (WGS) entry which is preliminary data.</text>
</comment>
<sequence>MPPLRFSYRNRHIWRLRRRPCQEISLQSSSSTKSIFSSYLPLLFYPIHKAHRYDMFLSFSFVIYIVTFLQNRIMISKTRMISEVEMNYLNMMKNRNSCRDFSDQPIDEEVLQRLLEASVCAPSSGGFQNYSIIKVTDSEKKQTLAKLCRKQGFIGKAPVNLVFCVDLHRERRIAQSCSVLPNIQYDYESFIMFVMDAAIAAQTLCMAAEAEGLGSVLIGNIVTNQKQVAELLNLPKQVLPVIMVSLGHRKNKGTVSGKYSPSIMVHEETYQERDITELQAAWKEKYADWSIKPNEKLMSRIGEITKEYFGEDYAAEGARFIREKDWVDPFSFWYGYYYPNHEGLMTPEDHIKFLEEQEMTGYKKK</sequence>
<evidence type="ECO:0000256" key="4">
    <source>
        <dbReference type="ARBA" id="ARBA00023002"/>
    </source>
</evidence>
<protein>
    <recommendedName>
        <fullName evidence="5">Nitroreductase domain-containing protein</fullName>
    </recommendedName>
</protein>
<evidence type="ECO:0000256" key="1">
    <source>
        <dbReference type="ARBA" id="ARBA00008366"/>
    </source>
</evidence>
<keyword evidence="7" id="KW-1185">Reference proteome</keyword>
<evidence type="ECO:0000256" key="3">
    <source>
        <dbReference type="ARBA" id="ARBA00022643"/>
    </source>
</evidence>
<dbReference type="InterPro" id="IPR029479">
    <property type="entry name" value="Nitroreductase"/>
</dbReference>
<gene>
    <name evidence="6" type="ORF">DW099_01020</name>
</gene>
<dbReference type="GO" id="GO:0016491">
    <property type="term" value="F:oxidoreductase activity"/>
    <property type="evidence" value="ECO:0007669"/>
    <property type="project" value="UniProtKB-KW"/>
</dbReference>
<dbReference type="PANTHER" id="PTHR43425">
    <property type="entry name" value="OXYGEN-INSENSITIVE NADPH NITROREDUCTASE"/>
    <property type="match status" value="1"/>
</dbReference>
<evidence type="ECO:0000256" key="2">
    <source>
        <dbReference type="ARBA" id="ARBA00022630"/>
    </source>
</evidence>
<name>A0A415E5Y4_9FIRM</name>
<dbReference type="InterPro" id="IPR016446">
    <property type="entry name" value="Flavin_OxRdtase_Frp"/>
</dbReference>
<dbReference type="PANTHER" id="PTHR43425:SF2">
    <property type="entry name" value="OXYGEN-INSENSITIVE NADPH NITROREDUCTASE"/>
    <property type="match status" value="1"/>
</dbReference>
<keyword evidence="4" id="KW-0560">Oxidoreductase</keyword>
<dbReference type="SUPFAM" id="SSF55469">
    <property type="entry name" value="FMN-dependent nitroreductase-like"/>
    <property type="match status" value="1"/>
</dbReference>
<feature type="domain" description="Nitroreductase" evidence="5">
    <location>
        <begin position="93"/>
        <end position="248"/>
    </location>
</feature>
<dbReference type="STRING" id="1776384.GCA_900086585_02480"/>
<accession>A0A415E5Y4</accession>
<keyword evidence="2" id="KW-0285">Flavoprotein</keyword>
<evidence type="ECO:0000313" key="6">
    <source>
        <dbReference type="EMBL" id="RHJ89186.1"/>
    </source>
</evidence>
<evidence type="ECO:0000313" key="7">
    <source>
        <dbReference type="Proteomes" id="UP000284841"/>
    </source>
</evidence>
<dbReference type="OrthoDB" id="9775805at2"/>
<reference evidence="6 7" key="1">
    <citation type="submission" date="2018-08" db="EMBL/GenBank/DDBJ databases">
        <title>A genome reference for cultivated species of the human gut microbiota.</title>
        <authorList>
            <person name="Zou Y."/>
            <person name="Xue W."/>
            <person name="Luo G."/>
        </authorList>
    </citation>
    <scope>NUCLEOTIDE SEQUENCE [LARGE SCALE GENOMIC DNA]</scope>
    <source>
        <strain evidence="6 7">AM07-24</strain>
    </source>
</reference>